<evidence type="ECO:0000256" key="1">
    <source>
        <dbReference type="ARBA" id="ARBA00022737"/>
    </source>
</evidence>
<dbReference type="Proteomes" id="UP000000768">
    <property type="component" value="Chromosome 3"/>
</dbReference>
<sequence>MDSFRSSNSLASRSSLTLGELACAALFPVLAVVDAVLHAALRCFQKTSPSLLPVLDICARHRAGRRLTFRELAELADESRCFSVNEVEALYELYKKISCSIVDDGLIHKEELQLALFKTPSGKNLFLDRGHDRGFPQLRFQYTSRRLGRWTVDCTVGLWQQKMEMNSRQRKKREL</sequence>
<dbReference type="GO" id="GO:0005509">
    <property type="term" value="F:calcium ion binding"/>
    <property type="evidence" value="ECO:0007669"/>
    <property type="project" value="UniProtKB-UniRule"/>
</dbReference>
<dbReference type="EMBL" id="CM000762">
    <property type="protein sequence ID" value="OQU87409.1"/>
    <property type="molecule type" value="Genomic_DNA"/>
</dbReference>
<evidence type="ECO:0000256" key="2">
    <source>
        <dbReference type="RuleBase" id="RU369080"/>
    </source>
</evidence>
<name>A0A1W0VZ58_SORBI</name>
<dbReference type="GO" id="GO:0019900">
    <property type="term" value="F:kinase binding"/>
    <property type="evidence" value="ECO:0007669"/>
    <property type="project" value="UniProtKB-UniRule"/>
</dbReference>
<reference evidence="3 4" key="1">
    <citation type="journal article" date="2009" name="Nature">
        <title>The Sorghum bicolor genome and the diversification of grasses.</title>
        <authorList>
            <person name="Paterson A.H."/>
            <person name="Bowers J.E."/>
            <person name="Bruggmann R."/>
            <person name="Dubchak I."/>
            <person name="Grimwood J."/>
            <person name="Gundlach H."/>
            <person name="Haberer G."/>
            <person name="Hellsten U."/>
            <person name="Mitros T."/>
            <person name="Poliakov A."/>
            <person name="Schmutz J."/>
            <person name="Spannagl M."/>
            <person name="Tang H."/>
            <person name="Wang X."/>
            <person name="Wicker T."/>
            <person name="Bharti A.K."/>
            <person name="Chapman J."/>
            <person name="Feltus F.A."/>
            <person name="Gowik U."/>
            <person name="Grigoriev I.V."/>
            <person name="Lyons E."/>
            <person name="Maher C.A."/>
            <person name="Martis M."/>
            <person name="Narechania A."/>
            <person name="Otillar R.P."/>
            <person name="Penning B.W."/>
            <person name="Salamov A.A."/>
            <person name="Wang Y."/>
            <person name="Zhang L."/>
            <person name="Carpita N.C."/>
            <person name="Freeling M."/>
            <person name="Gingle A.R."/>
            <person name="Hash C.T."/>
            <person name="Keller B."/>
            <person name="Klein P."/>
            <person name="Kresovich S."/>
            <person name="McCann M.C."/>
            <person name="Ming R."/>
            <person name="Peterson D.G."/>
            <person name="Mehboob-ur-Rahman"/>
            <person name="Ware D."/>
            <person name="Westhoff P."/>
            <person name="Mayer K.F."/>
            <person name="Messing J."/>
            <person name="Rokhsar D.S."/>
        </authorList>
    </citation>
    <scope>NUCLEOTIDE SEQUENCE [LARGE SCALE GENOMIC DNA]</scope>
    <source>
        <strain evidence="4">cv. BTx623</strain>
    </source>
</reference>
<evidence type="ECO:0000313" key="4">
    <source>
        <dbReference type="Proteomes" id="UP000000768"/>
    </source>
</evidence>
<organism evidence="3 4">
    <name type="scientific">Sorghum bicolor</name>
    <name type="common">Sorghum</name>
    <name type="synonym">Sorghum vulgare</name>
    <dbReference type="NCBI Taxonomy" id="4558"/>
    <lineage>
        <taxon>Eukaryota</taxon>
        <taxon>Viridiplantae</taxon>
        <taxon>Streptophyta</taxon>
        <taxon>Embryophyta</taxon>
        <taxon>Tracheophyta</taxon>
        <taxon>Spermatophyta</taxon>
        <taxon>Magnoliopsida</taxon>
        <taxon>Liliopsida</taxon>
        <taxon>Poales</taxon>
        <taxon>Poaceae</taxon>
        <taxon>PACMAD clade</taxon>
        <taxon>Panicoideae</taxon>
        <taxon>Andropogonodae</taxon>
        <taxon>Andropogoneae</taxon>
        <taxon>Sorghinae</taxon>
        <taxon>Sorghum</taxon>
    </lineage>
</organism>
<gene>
    <name evidence="3" type="ORF">SORBI_3003G275000</name>
</gene>
<comment type="function">
    <text evidence="2">Acts as a calcium sensor. CBL proteins interact with CIPK serine-threonine protein kinases. Binding of a CBL protein to the regulatory NAF domain of a CIPK protein lead to the activation of the kinase in a calcium-dependent manner.</text>
</comment>
<reference evidence="4" key="2">
    <citation type="journal article" date="2018" name="Plant J.">
        <title>The Sorghum bicolor reference genome: improved assembly, gene annotations, a transcriptome atlas, and signatures of genome organization.</title>
        <authorList>
            <person name="McCormick R.F."/>
            <person name="Truong S.K."/>
            <person name="Sreedasyam A."/>
            <person name="Jenkins J."/>
            <person name="Shu S."/>
            <person name="Sims D."/>
            <person name="Kennedy M."/>
            <person name="Amirebrahimi M."/>
            <person name="Weers B.D."/>
            <person name="McKinley B."/>
            <person name="Mattison A."/>
            <person name="Morishige D.T."/>
            <person name="Grimwood J."/>
            <person name="Schmutz J."/>
            <person name="Mullet J.E."/>
        </authorList>
    </citation>
    <scope>NUCLEOTIDE SEQUENCE [LARGE SCALE GENOMIC DNA]</scope>
    <source>
        <strain evidence="4">cv. BTx623</strain>
    </source>
</reference>
<protein>
    <recommendedName>
        <fullName evidence="2">Calcineurin B-like protein</fullName>
    </recommendedName>
</protein>
<dbReference type="PANTHER" id="PTHR23056:SF97">
    <property type="entry name" value="CALCINEURIN B-LIKE PROTEIN 10"/>
    <property type="match status" value="1"/>
</dbReference>
<dbReference type="GO" id="GO:0019722">
    <property type="term" value="P:calcium-mediated signaling"/>
    <property type="evidence" value="ECO:0007669"/>
    <property type="project" value="UniProtKB-UniRule"/>
</dbReference>
<dbReference type="PANTHER" id="PTHR23056">
    <property type="entry name" value="CALCINEURIN B"/>
    <property type="match status" value="1"/>
</dbReference>
<keyword evidence="2" id="KW-0479">Metal-binding</keyword>
<keyword evidence="1 2" id="KW-0677">Repeat</keyword>
<keyword evidence="4" id="KW-1185">Reference proteome</keyword>
<dbReference type="InterPro" id="IPR045198">
    <property type="entry name" value="CNBL1-10"/>
</dbReference>
<dbReference type="ExpressionAtlas" id="A0A1W0VZ58">
    <property type="expression patterns" value="baseline and differential"/>
</dbReference>
<comment type="subunit">
    <text evidence="2">Homodimer. Interacts with CIPK.</text>
</comment>
<dbReference type="Gramene" id="OQU87409">
    <property type="protein sequence ID" value="OQU87409"/>
    <property type="gene ID" value="SORBI_3003G275000"/>
</dbReference>
<keyword evidence="2" id="KW-0472">Membrane</keyword>
<comment type="similarity">
    <text evidence="2">Belongs to the calcineurin regulatory subunit family.</text>
</comment>
<dbReference type="GO" id="GO:0016020">
    <property type="term" value="C:membrane"/>
    <property type="evidence" value="ECO:0007669"/>
    <property type="project" value="UniProtKB-SubCell"/>
</dbReference>
<comment type="subcellular location">
    <subcellularLocation>
        <location evidence="2">Membrane</location>
    </subcellularLocation>
</comment>
<dbReference type="AlphaFoldDB" id="A0A1W0VZ58"/>
<accession>A0A1W0VZ58</accession>
<keyword evidence="2" id="KW-0106">Calcium</keyword>
<dbReference type="Gene3D" id="1.10.238.10">
    <property type="entry name" value="EF-hand"/>
    <property type="match status" value="1"/>
</dbReference>
<proteinExistence type="inferred from homology"/>
<evidence type="ECO:0000313" key="3">
    <source>
        <dbReference type="EMBL" id="OQU87409.1"/>
    </source>
</evidence>